<keyword evidence="3 6" id="KW-0285">Flavoprotein</keyword>
<dbReference type="Proteomes" id="UP000800235">
    <property type="component" value="Unassembled WGS sequence"/>
</dbReference>
<dbReference type="Pfam" id="PF03441">
    <property type="entry name" value="FAD_binding_7"/>
    <property type="match status" value="1"/>
</dbReference>
<dbReference type="PROSITE" id="PS00394">
    <property type="entry name" value="DNA_PHOTOLYASES_1_1"/>
    <property type="match status" value="1"/>
</dbReference>
<dbReference type="AlphaFoldDB" id="A0A9P4P0G2"/>
<evidence type="ECO:0000256" key="6">
    <source>
        <dbReference type="PIRSR" id="PIRSR602081-1"/>
    </source>
</evidence>
<organism evidence="10 11">
    <name type="scientific">Tothia fuscella</name>
    <dbReference type="NCBI Taxonomy" id="1048955"/>
    <lineage>
        <taxon>Eukaryota</taxon>
        <taxon>Fungi</taxon>
        <taxon>Dikarya</taxon>
        <taxon>Ascomycota</taxon>
        <taxon>Pezizomycotina</taxon>
        <taxon>Dothideomycetes</taxon>
        <taxon>Pleosporomycetidae</taxon>
        <taxon>Venturiales</taxon>
        <taxon>Cylindrosympodiaceae</taxon>
        <taxon>Tothia</taxon>
    </lineage>
</organism>
<dbReference type="GO" id="GO:0032922">
    <property type="term" value="P:circadian regulation of gene expression"/>
    <property type="evidence" value="ECO:0007669"/>
    <property type="project" value="TreeGrafter"/>
</dbReference>
<feature type="site" description="Electron transfer via tryptophanyl radical" evidence="7">
    <location>
        <position position="489"/>
    </location>
</feature>
<dbReference type="Gene3D" id="3.40.50.620">
    <property type="entry name" value="HUPs"/>
    <property type="match status" value="1"/>
</dbReference>
<dbReference type="GO" id="GO:0003677">
    <property type="term" value="F:DNA binding"/>
    <property type="evidence" value="ECO:0007669"/>
    <property type="project" value="TreeGrafter"/>
</dbReference>
<dbReference type="InterPro" id="IPR036155">
    <property type="entry name" value="Crypto/Photolyase_N_sf"/>
</dbReference>
<feature type="site" description="Electron transfer via tryptophanyl radical" evidence="7">
    <location>
        <position position="512"/>
    </location>
</feature>
<feature type="binding site" evidence="6">
    <location>
        <position position="401"/>
    </location>
    <ligand>
        <name>FAD</name>
        <dbReference type="ChEBI" id="CHEBI:57692"/>
    </ligand>
</feature>
<feature type="region of interest" description="Disordered" evidence="8">
    <location>
        <begin position="1"/>
        <end position="31"/>
    </location>
</feature>
<evidence type="ECO:0000256" key="4">
    <source>
        <dbReference type="ARBA" id="ARBA00022827"/>
    </source>
</evidence>
<feature type="domain" description="Photolyase/cryptochrome alpha/beta" evidence="9">
    <location>
        <begin position="109"/>
        <end position="246"/>
    </location>
</feature>
<comment type="cofactor">
    <cofactor evidence="6">
        <name>FAD</name>
        <dbReference type="ChEBI" id="CHEBI:57692"/>
    </cofactor>
    <text evidence="6">Binds 1 FAD per subunit.</text>
</comment>
<gene>
    <name evidence="10" type="ORF">EJ08DRAFT_581498</name>
</gene>
<keyword evidence="5" id="KW-0157">Chromophore</keyword>
<evidence type="ECO:0000256" key="2">
    <source>
        <dbReference type="ARBA" id="ARBA00005862"/>
    </source>
</evidence>
<evidence type="ECO:0000256" key="5">
    <source>
        <dbReference type="ARBA" id="ARBA00022991"/>
    </source>
</evidence>
<dbReference type="SUPFAM" id="SSF52425">
    <property type="entry name" value="Cryptochrome/photolyase, N-terminal domain"/>
    <property type="match status" value="1"/>
</dbReference>
<dbReference type="EMBL" id="MU007015">
    <property type="protein sequence ID" value="KAF2434668.1"/>
    <property type="molecule type" value="Genomic_DNA"/>
</dbReference>
<dbReference type="GO" id="GO:0071949">
    <property type="term" value="F:FAD binding"/>
    <property type="evidence" value="ECO:0007669"/>
    <property type="project" value="TreeGrafter"/>
</dbReference>
<dbReference type="Gene3D" id="1.25.40.80">
    <property type="match status" value="1"/>
</dbReference>
<feature type="site" description="Electron transfer via tryptophanyl radical" evidence="7">
    <location>
        <position position="436"/>
    </location>
</feature>
<dbReference type="PROSITE" id="PS51645">
    <property type="entry name" value="PHR_CRY_ALPHA_BETA"/>
    <property type="match status" value="1"/>
</dbReference>
<dbReference type="GO" id="GO:0003904">
    <property type="term" value="F:deoxyribodipyrimidine photo-lyase activity"/>
    <property type="evidence" value="ECO:0007669"/>
    <property type="project" value="TreeGrafter"/>
</dbReference>
<keyword evidence="11" id="KW-1185">Reference proteome</keyword>
<sequence length="604" mass="69271">MAPKRKAPASVNYADSTGAKSNKRSATSTPHKDHAIIDAIISPVKSVLDFNHKRVEEEYGIVQREFYPPEMSNERCRMYNDNEIPRPIEVLEKMIADSQTARDSIRPGKAIMHWFKRDLRLYDNRALSMASKLAKMEGIPLICLFVVSPQDYQAHLTSPARVDFELRTLAVMKKDLEELDIPLLVVTQEKRKAIPKFILETCEKWGIKNIFANIEYEVDELRREAGMIQTCLEKDINFTVVHDDVVVAPGQLQTGTGRQYAVYSPWFRSWVSHVHSHSDLLSASEEPGANPGNPRKYLEDIFETPIPLAPENKKLSAEEKKRFEKLWPAGEHEALSRLQKFLDEKVGKYKDNRSIPHGSHTAMLSVHHSAGTLAARTSVRMVRDANSTQRLDGGNPGIMSWISEVAWRDFYKHVLAHWPYVCMSKPFKYEYTNVRWEYNDEQFKAWCKGMTGFPIVDAGMRQLNHMGYMHNRCRMITASFLAKDLLIDWRMGERYFMEHLIDGDFASNNGGWGFSASTGVDPQPYFRIFNPLLQSEKFDPNGDFIRKWVPELDAVEGKAIHDPYGRGAKEIAQKNGYPQPMVVHKDCRERALKRYKDGIGRETA</sequence>
<feature type="binding site" evidence="6">
    <location>
        <position position="349"/>
    </location>
    <ligand>
        <name>FAD</name>
        <dbReference type="ChEBI" id="CHEBI:57692"/>
    </ligand>
</feature>
<feature type="binding site" evidence="6">
    <location>
        <begin position="502"/>
        <end position="504"/>
    </location>
    <ligand>
        <name>FAD</name>
        <dbReference type="ChEBI" id="CHEBI:57692"/>
    </ligand>
</feature>
<comment type="caution">
    <text evidence="10">The sequence shown here is derived from an EMBL/GenBank/DDBJ whole genome shotgun (WGS) entry which is preliminary data.</text>
</comment>
<dbReference type="PANTHER" id="PTHR11455">
    <property type="entry name" value="CRYPTOCHROME"/>
    <property type="match status" value="1"/>
</dbReference>
<dbReference type="InterPro" id="IPR006050">
    <property type="entry name" value="DNA_photolyase_N"/>
</dbReference>
<dbReference type="GO" id="GO:0005634">
    <property type="term" value="C:nucleus"/>
    <property type="evidence" value="ECO:0007669"/>
    <property type="project" value="TreeGrafter"/>
</dbReference>
<evidence type="ECO:0000313" key="11">
    <source>
        <dbReference type="Proteomes" id="UP000800235"/>
    </source>
</evidence>
<dbReference type="OrthoDB" id="435881at2759"/>
<dbReference type="Pfam" id="PF00875">
    <property type="entry name" value="DNA_photolyase"/>
    <property type="match status" value="1"/>
</dbReference>
<dbReference type="InterPro" id="IPR002081">
    <property type="entry name" value="Cryptochrome/DNA_photolyase_1"/>
</dbReference>
<dbReference type="PROSITE" id="PS00691">
    <property type="entry name" value="DNA_PHOTOLYASES_1_2"/>
    <property type="match status" value="1"/>
</dbReference>
<feature type="compositionally biased region" description="Polar residues" evidence="8">
    <location>
        <begin position="13"/>
        <end position="29"/>
    </location>
</feature>
<evidence type="ECO:0000256" key="8">
    <source>
        <dbReference type="SAM" id="MobiDB-lite"/>
    </source>
</evidence>
<dbReference type="Gene3D" id="1.10.579.10">
    <property type="entry name" value="DNA Cyclobutane Dipyrimidine Photolyase, subunit A, domain 3"/>
    <property type="match status" value="1"/>
</dbReference>
<dbReference type="GO" id="GO:0006139">
    <property type="term" value="P:nucleobase-containing compound metabolic process"/>
    <property type="evidence" value="ECO:0007669"/>
    <property type="project" value="UniProtKB-ARBA"/>
</dbReference>
<dbReference type="InterPro" id="IPR014729">
    <property type="entry name" value="Rossmann-like_a/b/a_fold"/>
</dbReference>
<dbReference type="GO" id="GO:0043153">
    <property type="term" value="P:entrainment of circadian clock by photoperiod"/>
    <property type="evidence" value="ECO:0007669"/>
    <property type="project" value="TreeGrafter"/>
</dbReference>
<dbReference type="InterPro" id="IPR036134">
    <property type="entry name" value="Crypto/Photolyase_FAD-like_sf"/>
</dbReference>
<proteinExistence type="inferred from homology"/>
<dbReference type="PRINTS" id="PR00147">
    <property type="entry name" value="DNAPHOTLYASE"/>
</dbReference>
<protein>
    <submittedName>
        <fullName evidence="10">Deoxyribodipyrimidine photo-lyase</fullName>
    </submittedName>
</protein>
<feature type="binding site" evidence="6">
    <location>
        <begin position="361"/>
        <end position="365"/>
    </location>
    <ligand>
        <name>FAD</name>
        <dbReference type="ChEBI" id="CHEBI:57692"/>
    </ligand>
</feature>
<comment type="cofactor">
    <cofactor evidence="1">
        <name>(6R)-5,10-methylene-5,6,7,8-tetrahydrofolate</name>
        <dbReference type="ChEBI" id="CHEBI:15636"/>
    </cofactor>
</comment>
<evidence type="ECO:0000256" key="1">
    <source>
        <dbReference type="ARBA" id="ARBA00001932"/>
    </source>
</evidence>
<evidence type="ECO:0000313" key="10">
    <source>
        <dbReference type="EMBL" id="KAF2434668.1"/>
    </source>
</evidence>
<reference evidence="10" key="1">
    <citation type="journal article" date="2020" name="Stud. Mycol.">
        <title>101 Dothideomycetes genomes: a test case for predicting lifestyles and emergence of pathogens.</title>
        <authorList>
            <person name="Haridas S."/>
            <person name="Albert R."/>
            <person name="Binder M."/>
            <person name="Bloem J."/>
            <person name="Labutti K."/>
            <person name="Salamov A."/>
            <person name="Andreopoulos B."/>
            <person name="Baker S."/>
            <person name="Barry K."/>
            <person name="Bills G."/>
            <person name="Bluhm B."/>
            <person name="Cannon C."/>
            <person name="Castanera R."/>
            <person name="Culley D."/>
            <person name="Daum C."/>
            <person name="Ezra D."/>
            <person name="Gonzalez J."/>
            <person name="Henrissat B."/>
            <person name="Kuo A."/>
            <person name="Liang C."/>
            <person name="Lipzen A."/>
            <person name="Lutzoni F."/>
            <person name="Magnuson J."/>
            <person name="Mondo S."/>
            <person name="Nolan M."/>
            <person name="Ohm R."/>
            <person name="Pangilinan J."/>
            <person name="Park H.-J."/>
            <person name="Ramirez L."/>
            <person name="Alfaro M."/>
            <person name="Sun H."/>
            <person name="Tritt A."/>
            <person name="Yoshinaga Y."/>
            <person name="Zwiers L.-H."/>
            <person name="Turgeon B."/>
            <person name="Goodwin S."/>
            <person name="Spatafora J."/>
            <person name="Crous P."/>
            <person name="Grigoriev I."/>
        </authorList>
    </citation>
    <scope>NUCLEOTIDE SEQUENCE</scope>
    <source>
        <strain evidence="10">CBS 130266</strain>
    </source>
</reference>
<dbReference type="InterPro" id="IPR005101">
    <property type="entry name" value="Cryptochr/Photolyase_FAD-bd"/>
</dbReference>
<dbReference type="FunFam" id="1.10.579.10:FF:000003">
    <property type="entry name" value="Deoxyribodipyrimidine photo-lyase"/>
    <property type="match status" value="1"/>
</dbReference>
<dbReference type="SUPFAM" id="SSF48173">
    <property type="entry name" value="Cryptochrome/photolyase FAD-binding domain"/>
    <property type="match status" value="1"/>
</dbReference>
<dbReference type="PANTHER" id="PTHR11455:SF18">
    <property type="entry name" value="SI:CH1073-390K14.1"/>
    <property type="match status" value="1"/>
</dbReference>
<accession>A0A9P4P0G2</accession>
<evidence type="ECO:0000256" key="7">
    <source>
        <dbReference type="PIRSR" id="PIRSR602081-2"/>
    </source>
</evidence>
<feature type="binding site" evidence="6">
    <location>
        <begin position="404"/>
        <end position="411"/>
    </location>
    <ligand>
        <name>FAD</name>
        <dbReference type="ChEBI" id="CHEBI:57692"/>
    </ligand>
</feature>
<dbReference type="GO" id="GO:0006950">
    <property type="term" value="P:response to stress"/>
    <property type="evidence" value="ECO:0007669"/>
    <property type="project" value="UniProtKB-ARBA"/>
</dbReference>
<dbReference type="GO" id="GO:0005737">
    <property type="term" value="C:cytoplasm"/>
    <property type="evidence" value="ECO:0007669"/>
    <property type="project" value="TreeGrafter"/>
</dbReference>
<name>A0A9P4P0G2_9PEZI</name>
<comment type="similarity">
    <text evidence="2">Belongs to the DNA photolyase class-1 family.</text>
</comment>
<dbReference type="InterPro" id="IPR018394">
    <property type="entry name" value="DNA_photolyase_1_CS_C"/>
</dbReference>
<evidence type="ECO:0000259" key="9">
    <source>
        <dbReference type="PROSITE" id="PS51645"/>
    </source>
</evidence>
<evidence type="ECO:0000256" key="3">
    <source>
        <dbReference type="ARBA" id="ARBA00022630"/>
    </source>
</evidence>
<keyword evidence="4 6" id="KW-0274">FAD</keyword>